<keyword evidence="4" id="KW-1185">Reference proteome</keyword>
<feature type="region of interest" description="Disordered" evidence="1">
    <location>
        <begin position="397"/>
        <end position="457"/>
    </location>
</feature>
<dbReference type="EMBL" id="QXFM01000112">
    <property type="protein sequence ID" value="RIV83529.1"/>
    <property type="molecule type" value="Genomic_DNA"/>
</dbReference>
<reference evidence="3 4" key="1">
    <citation type="submission" date="2018-08" db="EMBL/GenBank/DDBJ databases">
        <title>Erythrobacter zhengii sp.nov., a bacterium isolated from deep-sea sediment.</title>
        <authorList>
            <person name="Fang C."/>
            <person name="Wu Y.-H."/>
            <person name="Sun C."/>
            <person name="Wang H."/>
            <person name="Cheng H."/>
            <person name="Meng F.-X."/>
            <person name="Wang C.-S."/>
            <person name="Xu X.-W."/>
        </authorList>
    </citation>
    <scope>NUCLEOTIDE SEQUENCE [LARGE SCALE GENOMIC DNA]</scope>
    <source>
        <strain evidence="3 4">CCTCC AB 2015396</strain>
    </source>
</reference>
<feature type="region of interest" description="Disordered" evidence="1">
    <location>
        <begin position="236"/>
        <end position="262"/>
    </location>
</feature>
<evidence type="ECO:0000313" key="4">
    <source>
        <dbReference type="Proteomes" id="UP000265366"/>
    </source>
</evidence>
<dbReference type="Proteomes" id="UP000265366">
    <property type="component" value="Unassembled WGS sequence"/>
</dbReference>
<keyword evidence="2" id="KW-1133">Transmembrane helix</keyword>
<evidence type="ECO:0000313" key="3">
    <source>
        <dbReference type="EMBL" id="RIV83529.1"/>
    </source>
</evidence>
<protein>
    <submittedName>
        <fullName evidence="3">Uncharacterized protein</fullName>
    </submittedName>
</protein>
<name>A0A3A1P6G3_9SPHN</name>
<keyword evidence="2" id="KW-0472">Membrane</keyword>
<comment type="caution">
    <text evidence="3">The sequence shown here is derived from an EMBL/GenBank/DDBJ whole genome shotgun (WGS) entry which is preliminary data.</text>
</comment>
<feature type="transmembrane region" description="Helical" evidence="2">
    <location>
        <begin position="73"/>
        <end position="97"/>
    </location>
</feature>
<evidence type="ECO:0000256" key="2">
    <source>
        <dbReference type="SAM" id="Phobius"/>
    </source>
</evidence>
<proteinExistence type="predicted"/>
<gene>
    <name evidence="3" type="ORF">D2V17_13140</name>
</gene>
<feature type="region of interest" description="Disordered" evidence="1">
    <location>
        <begin position="152"/>
        <end position="174"/>
    </location>
</feature>
<evidence type="ECO:0000256" key="1">
    <source>
        <dbReference type="SAM" id="MobiDB-lite"/>
    </source>
</evidence>
<sequence length="457" mass="48023">MAKVEQGRTDGTRNTRAGAKAPLSAHPAFAVIVALWFAALLGIGSLIVPIGLIEKLVVATGLPSLLSAAQPPLGLTARAGIALMATLGGAVIGLLVARQVKRANQIAIANRSTNPSDLIRRPPVNAHAELGSEGFDGNGTARRRALALAAQEAEELPDETELGDVPALEDDTPTAADEFANPAMRFAPPAADFAPEFEATDPIHEDDFEDDYAADSEYAVAEEEPAPAPFAQPVEAAEPAPEPEYEHAPEPQTFSAPLPLTDRAPGAIREDLAELGLVQLVQKLEATIEKHRAWVIEQNQRAAAAAAAAEASLPDPAPLDTSEAFGTVAPDEAAQAREAFFENAAPAVIDDGEQEQAARPSPIASLASFTAAHANEDEDEQEASALSASFALPFVRPRAAPAEQQHFQPEPEADEAEAALAFPGNRSQTDADGLSSDETDRALREALRNLQRMGRAS</sequence>
<feature type="compositionally biased region" description="Basic and acidic residues" evidence="1">
    <location>
        <begin position="438"/>
        <end position="447"/>
    </location>
</feature>
<dbReference type="AlphaFoldDB" id="A0A3A1P6G3"/>
<keyword evidence="2" id="KW-0812">Transmembrane</keyword>
<organism evidence="3 4">
    <name type="scientific">Aurantiacibacter xanthus</name>
    <dbReference type="NCBI Taxonomy" id="1784712"/>
    <lineage>
        <taxon>Bacteria</taxon>
        <taxon>Pseudomonadati</taxon>
        <taxon>Pseudomonadota</taxon>
        <taxon>Alphaproteobacteria</taxon>
        <taxon>Sphingomonadales</taxon>
        <taxon>Erythrobacteraceae</taxon>
        <taxon>Aurantiacibacter</taxon>
    </lineage>
</organism>
<feature type="transmembrane region" description="Helical" evidence="2">
    <location>
        <begin position="28"/>
        <end position="53"/>
    </location>
</feature>
<feature type="compositionally biased region" description="Acidic residues" evidence="1">
    <location>
        <begin position="152"/>
        <end position="172"/>
    </location>
</feature>
<accession>A0A3A1P6G3</accession>
<dbReference type="RefSeq" id="WP_119593256.1">
    <property type="nucleotide sequence ID" value="NZ_QXFM01000112.1"/>
</dbReference>
<dbReference type="OrthoDB" id="7505157at2"/>